<comment type="catalytic activity">
    <reaction evidence="2">
        <text>oxidized coenzyme F420-(gamma-L-Glu)(n) + a quinol + H(+) = reduced coenzyme F420-(gamma-L-Glu)(n) + a quinone</text>
        <dbReference type="Rhea" id="RHEA:39663"/>
        <dbReference type="Rhea" id="RHEA-COMP:12939"/>
        <dbReference type="Rhea" id="RHEA-COMP:14378"/>
        <dbReference type="ChEBI" id="CHEBI:15378"/>
        <dbReference type="ChEBI" id="CHEBI:24646"/>
        <dbReference type="ChEBI" id="CHEBI:132124"/>
        <dbReference type="ChEBI" id="CHEBI:133980"/>
        <dbReference type="ChEBI" id="CHEBI:139511"/>
    </reaction>
</comment>
<evidence type="ECO:0000313" key="3">
    <source>
        <dbReference type="EMBL" id="MBE1490118.1"/>
    </source>
</evidence>
<dbReference type="Gene3D" id="2.30.110.10">
    <property type="entry name" value="Electron Transport, Fmn-binding Protein, Chain A"/>
    <property type="match status" value="1"/>
</dbReference>
<dbReference type="Pfam" id="PF04075">
    <property type="entry name" value="F420H2_quin_red"/>
    <property type="match status" value="1"/>
</dbReference>
<dbReference type="AlphaFoldDB" id="A0A927ME70"/>
<proteinExistence type="inferred from homology"/>
<dbReference type="InterPro" id="IPR012349">
    <property type="entry name" value="Split_barrel_FMN-bd"/>
</dbReference>
<protein>
    <submittedName>
        <fullName evidence="3">Deazaflavin-dependent oxidoreductase (Nitroreductase family)</fullName>
    </submittedName>
</protein>
<dbReference type="InterPro" id="IPR004378">
    <property type="entry name" value="F420H2_quin_Rdtase"/>
</dbReference>
<dbReference type="PANTHER" id="PTHR39428">
    <property type="entry name" value="F420H(2)-DEPENDENT QUINONE REDUCTASE RV1261C"/>
    <property type="match status" value="1"/>
</dbReference>
<dbReference type="Proteomes" id="UP000649753">
    <property type="component" value="Unassembled WGS sequence"/>
</dbReference>
<evidence type="ECO:0000256" key="2">
    <source>
        <dbReference type="ARBA" id="ARBA00049106"/>
    </source>
</evidence>
<dbReference type="GO" id="GO:0016491">
    <property type="term" value="F:oxidoreductase activity"/>
    <property type="evidence" value="ECO:0007669"/>
    <property type="project" value="InterPro"/>
</dbReference>
<evidence type="ECO:0000313" key="4">
    <source>
        <dbReference type="Proteomes" id="UP000649753"/>
    </source>
</evidence>
<sequence>MIEDEVRDSPTAWVSAHIRRYLESDGRDGHDYNGFPTLLLTTRGRKSGTPRRTALIYGRVDDDRYVVVASNGAAVNNPQWYLNLTADPEVRVQVRADRFTARARLADPDERPRLWELMAGIFPTYQTYAAKAPRQIPVVVLERS</sequence>
<accession>A0A927ME70</accession>
<comment type="caution">
    <text evidence="3">The sequence shown here is derived from an EMBL/GenBank/DDBJ whole genome shotgun (WGS) entry which is preliminary data.</text>
</comment>
<dbReference type="SUPFAM" id="SSF50475">
    <property type="entry name" value="FMN-binding split barrel"/>
    <property type="match status" value="1"/>
</dbReference>
<dbReference type="NCBIfam" id="TIGR00026">
    <property type="entry name" value="hi_GC_TIGR00026"/>
    <property type="match status" value="1"/>
</dbReference>
<dbReference type="GO" id="GO:0070967">
    <property type="term" value="F:coenzyme F420 binding"/>
    <property type="evidence" value="ECO:0007669"/>
    <property type="project" value="TreeGrafter"/>
</dbReference>
<dbReference type="EMBL" id="JADBEB010000001">
    <property type="protein sequence ID" value="MBE1490118.1"/>
    <property type="molecule type" value="Genomic_DNA"/>
</dbReference>
<dbReference type="GO" id="GO:0005886">
    <property type="term" value="C:plasma membrane"/>
    <property type="evidence" value="ECO:0007669"/>
    <property type="project" value="TreeGrafter"/>
</dbReference>
<evidence type="ECO:0000256" key="1">
    <source>
        <dbReference type="ARBA" id="ARBA00008710"/>
    </source>
</evidence>
<dbReference type="PANTHER" id="PTHR39428:SF1">
    <property type="entry name" value="F420H(2)-DEPENDENT QUINONE REDUCTASE RV1261C"/>
    <property type="match status" value="1"/>
</dbReference>
<name>A0A927ME70_9ACTN</name>
<keyword evidence="4" id="KW-1185">Reference proteome</keyword>
<gene>
    <name evidence="3" type="ORF">H4W31_005756</name>
</gene>
<reference evidence="3" key="1">
    <citation type="submission" date="2020-10" db="EMBL/GenBank/DDBJ databases">
        <title>Sequencing the genomes of 1000 actinobacteria strains.</title>
        <authorList>
            <person name="Klenk H.-P."/>
        </authorList>
    </citation>
    <scope>NUCLEOTIDE SEQUENCE</scope>
    <source>
        <strain evidence="3">DSM 46832</strain>
    </source>
</reference>
<comment type="similarity">
    <text evidence="1">Belongs to the F420H(2)-dependent quinone reductase family.</text>
</comment>
<organism evidence="3 4">
    <name type="scientific">Plantactinospora soyae</name>
    <dbReference type="NCBI Taxonomy" id="1544732"/>
    <lineage>
        <taxon>Bacteria</taxon>
        <taxon>Bacillati</taxon>
        <taxon>Actinomycetota</taxon>
        <taxon>Actinomycetes</taxon>
        <taxon>Micromonosporales</taxon>
        <taxon>Micromonosporaceae</taxon>
        <taxon>Plantactinospora</taxon>
    </lineage>
</organism>